<gene>
    <name evidence="2" type="ORF">PXEA_LOCUS15916</name>
</gene>
<feature type="region of interest" description="Disordered" evidence="1">
    <location>
        <begin position="1"/>
        <end position="64"/>
    </location>
</feature>
<protein>
    <submittedName>
        <fullName evidence="2">Uncharacterized protein</fullName>
    </submittedName>
</protein>
<dbReference type="AlphaFoldDB" id="A0A448WX69"/>
<organism evidence="2 3">
    <name type="scientific">Protopolystoma xenopodis</name>
    <dbReference type="NCBI Taxonomy" id="117903"/>
    <lineage>
        <taxon>Eukaryota</taxon>
        <taxon>Metazoa</taxon>
        <taxon>Spiralia</taxon>
        <taxon>Lophotrochozoa</taxon>
        <taxon>Platyhelminthes</taxon>
        <taxon>Monogenea</taxon>
        <taxon>Polyopisthocotylea</taxon>
        <taxon>Polystomatidea</taxon>
        <taxon>Polystomatidae</taxon>
        <taxon>Protopolystoma</taxon>
    </lineage>
</organism>
<name>A0A448WX69_9PLAT</name>
<feature type="compositionally biased region" description="Basic and acidic residues" evidence="1">
    <location>
        <begin position="1"/>
        <end position="17"/>
    </location>
</feature>
<feature type="compositionally biased region" description="Polar residues" evidence="1">
    <location>
        <begin position="22"/>
        <end position="32"/>
    </location>
</feature>
<accession>A0A448WX69</accession>
<dbReference type="EMBL" id="CAAALY010056610">
    <property type="protein sequence ID" value="VEL22476.1"/>
    <property type="molecule type" value="Genomic_DNA"/>
</dbReference>
<dbReference type="Proteomes" id="UP000784294">
    <property type="component" value="Unassembled WGS sequence"/>
</dbReference>
<evidence type="ECO:0000313" key="3">
    <source>
        <dbReference type="Proteomes" id="UP000784294"/>
    </source>
</evidence>
<keyword evidence="3" id="KW-1185">Reference proteome</keyword>
<evidence type="ECO:0000256" key="1">
    <source>
        <dbReference type="SAM" id="MobiDB-lite"/>
    </source>
</evidence>
<evidence type="ECO:0000313" key="2">
    <source>
        <dbReference type="EMBL" id="VEL22476.1"/>
    </source>
</evidence>
<proteinExistence type="predicted"/>
<sequence length="75" mass="8524">MQILRPGEEAAQPEHPRFTALPRQSTDATNLAQEDICWEPSCKKQKSKSDQRGGGGMTIESSDPRCQMYRRVFQL</sequence>
<comment type="caution">
    <text evidence="2">The sequence shown here is derived from an EMBL/GenBank/DDBJ whole genome shotgun (WGS) entry which is preliminary data.</text>
</comment>
<reference evidence="2" key="1">
    <citation type="submission" date="2018-11" db="EMBL/GenBank/DDBJ databases">
        <authorList>
            <consortium name="Pathogen Informatics"/>
        </authorList>
    </citation>
    <scope>NUCLEOTIDE SEQUENCE</scope>
</reference>